<evidence type="ECO:0000313" key="8">
    <source>
        <dbReference type="EMBL" id="SEQ33179.1"/>
    </source>
</evidence>
<dbReference type="EMBL" id="FOFB01000008">
    <property type="protein sequence ID" value="SEQ33179.1"/>
    <property type="molecule type" value="Genomic_DNA"/>
</dbReference>
<dbReference type="InterPro" id="IPR036388">
    <property type="entry name" value="WH-like_DNA-bd_sf"/>
</dbReference>
<dbReference type="SUPFAM" id="SSF88946">
    <property type="entry name" value="Sigma2 domain of RNA polymerase sigma factors"/>
    <property type="match status" value="1"/>
</dbReference>
<dbReference type="InterPro" id="IPR013249">
    <property type="entry name" value="RNA_pol_sigma70_r4_t2"/>
</dbReference>
<evidence type="ECO:0000256" key="5">
    <source>
        <dbReference type="ARBA" id="ARBA00023163"/>
    </source>
</evidence>
<dbReference type="PANTHER" id="PTHR43133">
    <property type="entry name" value="RNA POLYMERASE ECF-TYPE SIGMA FACTO"/>
    <property type="match status" value="1"/>
</dbReference>
<reference evidence="9" key="1">
    <citation type="submission" date="2016-10" db="EMBL/GenBank/DDBJ databases">
        <authorList>
            <person name="Varghese N."/>
            <person name="Submissions S."/>
        </authorList>
    </citation>
    <scope>NUCLEOTIDE SEQUENCE [LARGE SCALE GENOMIC DNA]</scope>
    <source>
        <strain evidence="9">DSM 24740</strain>
    </source>
</reference>
<dbReference type="GO" id="GO:0003677">
    <property type="term" value="F:DNA binding"/>
    <property type="evidence" value="ECO:0007669"/>
    <property type="project" value="UniProtKB-KW"/>
</dbReference>
<keyword evidence="5" id="KW-0804">Transcription</keyword>
<sequence length="184" mass="21277">MQSATDLELVAAFCKQDERQALGILYQRYGHLVVGLCLDYLKDREAAKDATMDVFEKVTLKVCNQPIETFRAWLFYTSRNHCIDLLRKKIRLRERESKISSELVVESIDADRPLSEERLTMLPDALAKLPAEQARCVKLFYLQGKSYNDVAEATGYDLKKVKSYLQNGRRNLRINLEKMAHEQS</sequence>
<feature type="domain" description="RNA polymerase sigma-70 region 2" evidence="6">
    <location>
        <begin position="25"/>
        <end position="89"/>
    </location>
</feature>
<comment type="similarity">
    <text evidence="1">Belongs to the sigma-70 factor family. ECF subfamily.</text>
</comment>
<dbReference type="InParanoid" id="A0A1H9F5N5"/>
<dbReference type="InterPro" id="IPR014284">
    <property type="entry name" value="RNA_pol_sigma-70_dom"/>
</dbReference>
<dbReference type="STRING" id="478744.SAMN05444359_10894"/>
<dbReference type="InterPro" id="IPR007627">
    <property type="entry name" value="RNA_pol_sigma70_r2"/>
</dbReference>
<protein>
    <submittedName>
        <fullName evidence="8">RNA polymerase sigma-70 factor, ECF subfamily</fullName>
    </submittedName>
</protein>
<feature type="domain" description="RNA polymerase sigma factor 70 region 4 type 2" evidence="7">
    <location>
        <begin position="121"/>
        <end position="172"/>
    </location>
</feature>
<dbReference type="InterPro" id="IPR013324">
    <property type="entry name" value="RNA_pol_sigma_r3/r4-like"/>
</dbReference>
<evidence type="ECO:0000256" key="4">
    <source>
        <dbReference type="ARBA" id="ARBA00023125"/>
    </source>
</evidence>
<evidence type="ECO:0000256" key="3">
    <source>
        <dbReference type="ARBA" id="ARBA00023082"/>
    </source>
</evidence>
<keyword evidence="9" id="KW-1185">Reference proteome</keyword>
<keyword evidence="2" id="KW-0805">Transcription regulation</keyword>
<keyword evidence="4" id="KW-0238">DNA-binding</keyword>
<evidence type="ECO:0000256" key="2">
    <source>
        <dbReference type="ARBA" id="ARBA00023015"/>
    </source>
</evidence>
<dbReference type="Pfam" id="PF04542">
    <property type="entry name" value="Sigma70_r2"/>
    <property type="match status" value="1"/>
</dbReference>
<dbReference type="NCBIfam" id="TIGR02937">
    <property type="entry name" value="sigma70-ECF"/>
    <property type="match status" value="1"/>
</dbReference>
<gene>
    <name evidence="8" type="ORF">SAMN05444359_10894</name>
</gene>
<evidence type="ECO:0000259" key="6">
    <source>
        <dbReference type="Pfam" id="PF04542"/>
    </source>
</evidence>
<dbReference type="GO" id="GO:0006352">
    <property type="term" value="P:DNA-templated transcription initiation"/>
    <property type="evidence" value="ECO:0007669"/>
    <property type="project" value="InterPro"/>
</dbReference>
<accession>A0A1H9F5N5</accession>
<dbReference type="AlphaFoldDB" id="A0A1H9F5N5"/>
<dbReference type="RefSeq" id="WP_090167501.1">
    <property type="nucleotide sequence ID" value="NZ_FOFB01000008.1"/>
</dbReference>
<name>A0A1H9F5N5_9BACT</name>
<organism evidence="8 9">
    <name type="scientific">Neolewinella agarilytica</name>
    <dbReference type="NCBI Taxonomy" id="478744"/>
    <lineage>
        <taxon>Bacteria</taxon>
        <taxon>Pseudomonadati</taxon>
        <taxon>Bacteroidota</taxon>
        <taxon>Saprospiria</taxon>
        <taxon>Saprospirales</taxon>
        <taxon>Lewinellaceae</taxon>
        <taxon>Neolewinella</taxon>
    </lineage>
</organism>
<evidence type="ECO:0000256" key="1">
    <source>
        <dbReference type="ARBA" id="ARBA00010641"/>
    </source>
</evidence>
<evidence type="ECO:0000259" key="7">
    <source>
        <dbReference type="Pfam" id="PF08281"/>
    </source>
</evidence>
<dbReference type="PANTHER" id="PTHR43133:SF8">
    <property type="entry name" value="RNA POLYMERASE SIGMA FACTOR HI_1459-RELATED"/>
    <property type="match status" value="1"/>
</dbReference>
<dbReference type="Pfam" id="PF08281">
    <property type="entry name" value="Sigma70_r4_2"/>
    <property type="match status" value="1"/>
</dbReference>
<dbReference type="InterPro" id="IPR013325">
    <property type="entry name" value="RNA_pol_sigma_r2"/>
</dbReference>
<dbReference type="GO" id="GO:0016987">
    <property type="term" value="F:sigma factor activity"/>
    <property type="evidence" value="ECO:0007669"/>
    <property type="project" value="UniProtKB-KW"/>
</dbReference>
<proteinExistence type="inferred from homology"/>
<dbReference type="OrthoDB" id="1116873at2"/>
<keyword evidence="3" id="KW-0731">Sigma factor</keyword>
<dbReference type="Gene3D" id="1.10.10.10">
    <property type="entry name" value="Winged helix-like DNA-binding domain superfamily/Winged helix DNA-binding domain"/>
    <property type="match status" value="1"/>
</dbReference>
<dbReference type="InterPro" id="IPR039425">
    <property type="entry name" value="RNA_pol_sigma-70-like"/>
</dbReference>
<dbReference type="SUPFAM" id="SSF88659">
    <property type="entry name" value="Sigma3 and sigma4 domains of RNA polymerase sigma factors"/>
    <property type="match status" value="1"/>
</dbReference>
<evidence type="ECO:0000313" key="9">
    <source>
        <dbReference type="Proteomes" id="UP000199021"/>
    </source>
</evidence>
<dbReference type="Gene3D" id="1.10.1740.10">
    <property type="match status" value="1"/>
</dbReference>
<dbReference type="Proteomes" id="UP000199021">
    <property type="component" value="Unassembled WGS sequence"/>
</dbReference>